<gene>
    <name evidence="2" type="ORF">Adt_42360</name>
</gene>
<evidence type="ECO:0000256" key="1">
    <source>
        <dbReference type="SAM" id="MobiDB-lite"/>
    </source>
</evidence>
<dbReference type="EMBL" id="JBFOLK010000013">
    <property type="protein sequence ID" value="KAL2466509.1"/>
    <property type="molecule type" value="Genomic_DNA"/>
</dbReference>
<protein>
    <submittedName>
        <fullName evidence="2">Uncharacterized protein</fullName>
    </submittedName>
</protein>
<evidence type="ECO:0000313" key="3">
    <source>
        <dbReference type="Proteomes" id="UP001604336"/>
    </source>
</evidence>
<name>A0ABD1PU73_9LAMI</name>
<reference evidence="3" key="1">
    <citation type="submission" date="2024-07" db="EMBL/GenBank/DDBJ databases">
        <title>Two chromosome-level genome assemblies of Korean endemic species Abeliophyllum distichum and Forsythia ovata (Oleaceae).</title>
        <authorList>
            <person name="Jang H."/>
        </authorList>
    </citation>
    <scope>NUCLEOTIDE SEQUENCE [LARGE SCALE GENOMIC DNA]</scope>
</reference>
<sequence>MHDQHDPSDVQCNRSVMNISGLHSSDKRKCSSGSTKGKKKLDSHSALSESVEKLVNVGNELIAAHLKVNSCQPLFDECMDELQSFSLLEGDEKFHLFALSFFDKARHKTSYVGSQTPQMTMKFLKFHYKFWCLKNASAFDG</sequence>
<organism evidence="2 3">
    <name type="scientific">Abeliophyllum distichum</name>
    <dbReference type="NCBI Taxonomy" id="126358"/>
    <lineage>
        <taxon>Eukaryota</taxon>
        <taxon>Viridiplantae</taxon>
        <taxon>Streptophyta</taxon>
        <taxon>Embryophyta</taxon>
        <taxon>Tracheophyta</taxon>
        <taxon>Spermatophyta</taxon>
        <taxon>Magnoliopsida</taxon>
        <taxon>eudicotyledons</taxon>
        <taxon>Gunneridae</taxon>
        <taxon>Pentapetalae</taxon>
        <taxon>asterids</taxon>
        <taxon>lamiids</taxon>
        <taxon>Lamiales</taxon>
        <taxon>Oleaceae</taxon>
        <taxon>Forsythieae</taxon>
        <taxon>Abeliophyllum</taxon>
    </lineage>
</organism>
<dbReference type="AlphaFoldDB" id="A0ABD1PU73"/>
<keyword evidence="3" id="KW-1185">Reference proteome</keyword>
<proteinExistence type="predicted"/>
<feature type="region of interest" description="Disordered" evidence="1">
    <location>
        <begin position="23"/>
        <end position="48"/>
    </location>
</feature>
<comment type="caution">
    <text evidence="2">The sequence shown here is derived from an EMBL/GenBank/DDBJ whole genome shotgun (WGS) entry which is preliminary data.</text>
</comment>
<evidence type="ECO:0000313" key="2">
    <source>
        <dbReference type="EMBL" id="KAL2466509.1"/>
    </source>
</evidence>
<accession>A0ABD1PU73</accession>
<dbReference type="Proteomes" id="UP001604336">
    <property type="component" value="Unassembled WGS sequence"/>
</dbReference>